<feature type="compositionally biased region" description="Acidic residues" evidence="1">
    <location>
        <begin position="14"/>
        <end position="28"/>
    </location>
</feature>
<reference evidence="2" key="2">
    <citation type="submission" date="2020-03" db="EMBL/GenBank/DDBJ databases">
        <authorList>
            <consortium name="Environmental Genome Science Research Promotion Project"/>
            <person name="Nakajima N."/>
            <person name="Onuma M."/>
            <person name="Endoh D."/>
        </authorList>
    </citation>
    <scope>NUCLEOTIDE SEQUENCE</scope>
</reference>
<dbReference type="AlphaFoldDB" id="A0A6G1RJJ2"/>
<evidence type="ECO:0000313" key="2">
    <source>
        <dbReference type="EMBL" id="LAC39164.1"/>
    </source>
</evidence>
<name>A0A6G1RJJ2_9GRUI</name>
<accession>A0A6G1RJJ2</accession>
<proteinExistence type="predicted"/>
<feature type="compositionally biased region" description="Low complexity" evidence="1">
    <location>
        <begin position="76"/>
        <end position="87"/>
    </location>
</feature>
<organism evidence="2">
    <name type="scientific">Hypotaenidia okinawae</name>
    <dbReference type="NCBI Taxonomy" id="2861861"/>
    <lineage>
        <taxon>Eukaryota</taxon>
        <taxon>Metazoa</taxon>
        <taxon>Chordata</taxon>
        <taxon>Craniata</taxon>
        <taxon>Vertebrata</taxon>
        <taxon>Euteleostomi</taxon>
        <taxon>Archelosauria</taxon>
        <taxon>Archosauria</taxon>
        <taxon>Dinosauria</taxon>
        <taxon>Saurischia</taxon>
        <taxon>Theropoda</taxon>
        <taxon>Coelurosauria</taxon>
        <taxon>Aves</taxon>
        <taxon>Neognathae</taxon>
        <taxon>Neoaves</taxon>
        <taxon>Gruiformes</taxon>
        <taxon>Rallidae</taxon>
        <taxon>Hypotaenidia</taxon>
    </lineage>
</organism>
<feature type="region of interest" description="Disordered" evidence="1">
    <location>
        <begin position="64"/>
        <end position="87"/>
    </location>
</feature>
<reference evidence="2" key="1">
    <citation type="submission" date="2020-03" db="EMBL/GenBank/DDBJ databases">
        <title>Okinawa Rail whole genome shotgun sequence.</title>
        <authorList>
            <person name="Nakajima N."/>
            <person name="Onuma M."/>
            <person name="Endoh D."/>
        </authorList>
    </citation>
    <scope>NUCLEOTIDE SEQUENCE</scope>
</reference>
<dbReference type="EMBL" id="ICPP01006520">
    <property type="protein sequence ID" value="LAC39164.1"/>
    <property type="molecule type" value="Transcribed_RNA"/>
</dbReference>
<sequence>MALPRRRAPGKTPEEEEESGDCDDEDECDRGSGDGELRVRNQLRFLAELAYDLDMDDTSANKQLLNQQSKDGAAIPSSDPRSAAPCPSPAAAVALVLLLLLGHWP</sequence>
<feature type="region of interest" description="Disordered" evidence="1">
    <location>
        <begin position="1"/>
        <end position="35"/>
    </location>
</feature>
<protein>
    <submittedName>
        <fullName evidence="2">Glypican 3</fullName>
    </submittedName>
</protein>
<evidence type="ECO:0000256" key="1">
    <source>
        <dbReference type="SAM" id="MobiDB-lite"/>
    </source>
</evidence>